<accession>A0A544Y6F7</accession>
<organism evidence="2 3">
    <name type="scientific">Microbispora hainanensis</name>
    <dbReference type="NCBI Taxonomy" id="568844"/>
    <lineage>
        <taxon>Bacteria</taxon>
        <taxon>Bacillati</taxon>
        <taxon>Actinomycetota</taxon>
        <taxon>Actinomycetes</taxon>
        <taxon>Streptosporangiales</taxon>
        <taxon>Streptosporangiaceae</taxon>
        <taxon>Microbispora</taxon>
    </lineage>
</organism>
<dbReference type="PANTHER" id="PTHR35807">
    <property type="entry name" value="TRANSCRIPTIONAL REGULATOR REDD-RELATED"/>
    <property type="match status" value="1"/>
</dbReference>
<dbReference type="EMBL" id="VIRM01000070">
    <property type="protein sequence ID" value="TQS12349.1"/>
    <property type="molecule type" value="Genomic_DNA"/>
</dbReference>
<dbReference type="SMART" id="SM01043">
    <property type="entry name" value="BTAD"/>
    <property type="match status" value="1"/>
</dbReference>
<dbReference type="InterPro" id="IPR036388">
    <property type="entry name" value="WH-like_DNA-bd_sf"/>
</dbReference>
<dbReference type="InterPro" id="IPR005158">
    <property type="entry name" value="BTAD"/>
</dbReference>
<dbReference type="SUPFAM" id="SSF48452">
    <property type="entry name" value="TPR-like"/>
    <property type="match status" value="1"/>
</dbReference>
<dbReference type="InterPro" id="IPR051677">
    <property type="entry name" value="AfsR-DnrI-RedD_regulator"/>
</dbReference>
<sequence length="314" mass="34581">MDHQVVKVEGQLADALSGAGLFHITEGEAAAHLRELLPEEESAAIVEEPSQGAEPEVWAGPQLVRLSVLGPPTVHARGRSNPLELGWLQLNTLVYLALHPAGVTRDQLTTALWPEDTGKDVHNTLRHLRNALVTATGYENRDRKRAPFINASTTQEGATYRIDPALVSIDLWDYQAALEELKAASEPGAKLSALMKAAESCNGELAHGLETEWLDEHRYPLTRSQSDVLSQLAELCRDNDPEQALIALERARALDPDTEETYLRIIRLQLSLGRRDDARRTAKLLRQRQTGLGIASNSRTERALTALFTGNEDA</sequence>
<dbReference type="InterPro" id="IPR011990">
    <property type="entry name" value="TPR-like_helical_dom_sf"/>
</dbReference>
<protein>
    <submittedName>
        <fullName evidence="2">Tetratricopeptide repeat protein</fullName>
    </submittedName>
</protein>
<dbReference type="AlphaFoldDB" id="A0A544Y6F7"/>
<evidence type="ECO:0000313" key="2">
    <source>
        <dbReference type="EMBL" id="TQS12349.1"/>
    </source>
</evidence>
<dbReference type="Gene3D" id="1.25.40.10">
    <property type="entry name" value="Tetratricopeptide repeat domain"/>
    <property type="match status" value="1"/>
</dbReference>
<reference evidence="2 3" key="1">
    <citation type="submission" date="2019-07" db="EMBL/GenBank/DDBJ databases">
        <title>Microbispora hainanensis DSM 45428.</title>
        <authorList>
            <person name="Thawai C."/>
        </authorList>
    </citation>
    <scope>NUCLEOTIDE SEQUENCE [LARGE SCALE GENOMIC DNA]</scope>
    <source>
        <strain evidence="2 3">DSM 45428</strain>
    </source>
</reference>
<name>A0A544Y6F7_9ACTN</name>
<evidence type="ECO:0000313" key="3">
    <source>
        <dbReference type="Proteomes" id="UP000316541"/>
    </source>
</evidence>
<feature type="domain" description="Bacterial transcriptional activator" evidence="1">
    <location>
        <begin position="169"/>
        <end position="308"/>
    </location>
</feature>
<comment type="caution">
    <text evidence="2">The sequence shown here is derived from an EMBL/GenBank/DDBJ whole genome shotgun (WGS) entry which is preliminary data.</text>
</comment>
<dbReference type="Gene3D" id="1.10.10.10">
    <property type="entry name" value="Winged helix-like DNA-binding domain superfamily/Winged helix DNA-binding domain"/>
    <property type="match status" value="1"/>
</dbReference>
<proteinExistence type="predicted"/>
<dbReference type="Proteomes" id="UP000316541">
    <property type="component" value="Unassembled WGS sequence"/>
</dbReference>
<gene>
    <name evidence="2" type="ORF">FLX08_36215</name>
</gene>
<evidence type="ECO:0000259" key="1">
    <source>
        <dbReference type="SMART" id="SM01043"/>
    </source>
</evidence>
<dbReference type="Pfam" id="PF14559">
    <property type="entry name" value="TPR_19"/>
    <property type="match status" value="1"/>
</dbReference>